<sequence length="69" mass="7988">MTTGLTLVLTHTREEPHACTLYGESSVSNLHGHLHSQWHCYQCYKKLKRHQMEAHVTCTHTSMPSDQRI</sequence>
<accession>A0AAV4T5A7</accession>
<organism evidence="1 2">
    <name type="scientific">Caerostris extrusa</name>
    <name type="common">Bark spider</name>
    <name type="synonym">Caerostris bankana</name>
    <dbReference type="NCBI Taxonomy" id="172846"/>
    <lineage>
        <taxon>Eukaryota</taxon>
        <taxon>Metazoa</taxon>
        <taxon>Ecdysozoa</taxon>
        <taxon>Arthropoda</taxon>
        <taxon>Chelicerata</taxon>
        <taxon>Arachnida</taxon>
        <taxon>Araneae</taxon>
        <taxon>Araneomorphae</taxon>
        <taxon>Entelegynae</taxon>
        <taxon>Araneoidea</taxon>
        <taxon>Araneidae</taxon>
        <taxon>Caerostris</taxon>
    </lineage>
</organism>
<proteinExistence type="predicted"/>
<dbReference type="EMBL" id="BPLR01010398">
    <property type="protein sequence ID" value="GIY39078.1"/>
    <property type="molecule type" value="Genomic_DNA"/>
</dbReference>
<evidence type="ECO:0000313" key="2">
    <source>
        <dbReference type="Proteomes" id="UP001054945"/>
    </source>
</evidence>
<name>A0AAV4T5A7_CAEEX</name>
<evidence type="ECO:0000313" key="1">
    <source>
        <dbReference type="EMBL" id="GIY39078.1"/>
    </source>
</evidence>
<evidence type="ECO:0008006" key="3">
    <source>
        <dbReference type="Google" id="ProtNLM"/>
    </source>
</evidence>
<protein>
    <recommendedName>
        <fullName evidence="3">C2H2-type domain-containing protein</fullName>
    </recommendedName>
</protein>
<comment type="caution">
    <text evidence="1">The sequence shown here is derived from an EMBL/GenBank/DDBJ whole genome shotgun (WGS) entry which is preliminary data.</text>
</comment>
<gene>
    <name evidence="1" type="ORF">CEXT_163991</name>
</gene>
<reference evidence="1 2" key="1">
    <citation type="submission" date="2021-06" db="EMBL/GenBank/DDBJ databases">
        <title>Caerostris extrusa draft genome.</title>
        <authorList>
            <person name="Kono N."/>
            <person name="Arakawa K."/>
        </authorList>
    </citation>
    <scope>NUCLEOTIDE SEQUENCE [LARGE SCALE GENOMIC DNA]</scope>
</reference>
<keyword evidence="2" id="KW-1185">Reference proteome</keyword>
<dbReference type="Proteomes" id="UP001054945">
    <property type="component" value="Unassembled WGS sequence"/>
</dbReference>
<dbReference type="AlphaFoldDB" id="A0AAV4T5A7"/>